<name>A0AAQ4FEF3_AMBAM</name>
<evidence type="ECO:0000256" key="1">
    <source>
        <dbReference type="SAM" id="SignalP"/>
    </source>
</evidence>
<dbReference type="EMBL" id="JARKHS020003378">
    <property type="protein sequence ID" value="KAK8785607.1"/>
    <property type="molecule type" value="Genomic_DNA"/>
</dbReference>
<accession>A0AAQ4FEF3</accession>
<feature type="signal peptide" evidence="1">
    <location>
        <begin position="1"/>
        <end position="22"/>
    </location>
</feature>
<sequence length="83" mass="9115">MSDPPARISWALVVLFVIGVDSTPKEGSPNGWLEPPPDVKVSAVSIHPSYCAQKGSRSNAIYADDAEMFCDRAKHNHYRLTCL</sequence>
<dbReference type="Proteomes" id="UP001321473">
    <property type="component" value="Unassembled WGS sequence"/>
</dbReference>
<evidence type="ECO:0000313" key="3">
    <source>
        <dbReference type="Proteomes" id="UP001321473"/>
    </source>
</evidence>
<proteinExistence type="predicted"/>
<dbReference type="AlphaFoldDB" id="A0AAQ4FEF3"/>
<evidence type="ECO:0000313" key="2">
    <source>
        <dbReference type="EMBL" id="KAK8785607.1"/>
    </source>
</evidence>
<gene>
    <name evidence="2" type="ORF">V5799_008030</name>
</gene>
<keyword evidence="1" id="KW-0732">Signal</keyword>
<feature type="chain" id="PRO_5042901098" description="Secreted protein" evidence="1">
    <location>
        <begin position="23"/>
        <end position="83"/>
    </location>
</feature>
<protein>
    <recommendedName>
        <fullName evidence="4">Secreted protein</fullName>
    </recommendedName>
</protein>
<evidence type="ECO:0008006" key="4">
    <source>
        <dbReference type="Google" id="ProtNLM"/>
    </source>
</evidence>
<organism evidence="2 3">
    <name type="scientific">Amblyomma americanum</name>
    <name type="common">Lone star tick</name>
    <dbReference type="NCBI Taxonomy" id="6943"/>
    <lineage>
        <taxon>Eukaryota</taxon>
        <taxon>Metazoa</taxon>
        <taxon>Ecdysozoa</taxon>
        <taxon>Arthropoda</taxon>
        <taxon>Chelicerata</taxon>
        <taxon>Arachnida</taxon>
        <taxon>Acari</taxon>
        <taxon>Parasitiformes</taxon>
        <taxon>Ixodida</taxon>
        <taxon>Ixodoidea</taxon>
        <taxon>Ixodidae</taxon>
        <taxon>Amblyomminae</taxon>
        <taxon>Amblyomma</taxon>
    </lineage>
</organism>
<comment type="caution">
    <text evidence="2">The sequence shown here is derived from an EMBL/GenBank/DDBJ whole genome shotgun (WGS) entry which is preliminary data.</text>
</comment>
<reference evidence="2 3" key="1">
    <citation type="journal article" date="2023" name="Arcadia Sci">
        <title>De novo assembly of a long-read Amblyomma americanum tick genome.</title>
        <authorList>
            <person name="Chou S."/>
            <person name="Poskanzer K.E."/>
            <person name="Rollins M."/>
            <person name="Thuy-Boun P.S."/>
        </authorList>
    </citation>
    <scope>NUCLEOTIDE SEQUENCE [LARGE SCALE GENOMIC DNA]</scope>
    <source>
        <strain evidence="2">F_SG_1</strain>
        <tissue evidence="2">Salivary glands</tissue>
    </source>
</reference>
<keyword evidence="3" id="KW-1185">Reference proteome</keyword>